<dbReference type="Gene3D" id="1.10.287.130">
    <property type="match status" value="1"/>
</dbReference>
<reference evidence="13 14" key="1">
    <citation type="submission" date="2018-02" db="EMBL/GenBank/DDBJ databases">
        <title>Genomic Encyclopedia of Archaeal and Bacterial Type Strains, Phase II (KMG-II): from individual species to whole genera.</title>
        <authorList>
            <person name="Goeker M."/>
        </authorList>
    </citation>
    <scope>NUCLEOTIDE SEQUENCE [LARGE SCALE GENOMIC DNA]</scope>
    <source>
        <strain evidence="13 14">YU 961-1</strain>
    </source>
</reference>
<dbReference type="SMART" id="SM00387">
    <property type="entry name" value="HATPase_c"/>
    <property type="match status" value="1"/>
</dbReference>
<dbReference type="Pfam" id="PF05227">
    <property type="entry name" value="CHASE3"/>
    <property type="match status" value="1"/>
</dbReference>
<dbReference type="OrthoDB" id="9808408at2"/>
<accession>A0A2S6H0G4</accession>
<keyword evidence="10" id="KW-0472">Membrane</keyword>
<dbReference type="Gene3D" id="3.30.565.10">
    <property type="entry name" value="Histidine kinase-like ATPase, C-terminal domain"/>
    <property type="match status" value="1"/>
</dbReference>
<keyword evidence="7" id="KW-0418">Kinase</keyword>
<dbReference type="CDD" id="cd00082">
    <property type="entry name" value="HisKA"/>
    <property type="match status" value="1"/>
</dbReference>
<dbReference type="AlphaFoldDB" id="A0A2S6H0G4"/>
<dbReference type="RefSeq" id="WP_104475936.1">
    <property type="nucleotide sequence ID" value="NZ_CP154825.1"/>
</dbReference>
<evidence type="ECO:0000256" key="5">
    <source>
        <dbReference type="ARBA" id="ARBA00022679"/>
    </source>
</evidence>
<keyword evidence="9" id="KW-0902">Two-component regulatory system</keyword>
<dbReference type="PROSITE" id="PS50885">
    <property type="entry name" value="HAMP"/>
    <property type="match status" value="1"/>
</dbReference>
<dbReference type="GO" id="GO:0005886">
    <property type="term" value="C:plasma membrane"/>
    <property type="evidence" value="ECO:0007669"/>
    <property type="project" value="UniProtKB-SubCell"/>
</dbReference>
<protein>
    <recommendedName>
        <fullName evidence="3">histidine kinase</fullName>
        <ecNumber evidence="3">2.7.13.3</ecNumber>
    </recommendedName>
</protein>
<dbReference type="SUPFAM" id="SSF55874">
    <property type="entry name" value="ATPase domain of HSP90 chaperone/DNA topoisomerase II/histidine kinase"/>
    <property type="match status" value="1"/>
</dbReference>
<dbReference type="PANTHER" id="PTHR43304:SF1">
    <property type="entry name" value="PAC DOMAIN-CONTAINING PROTEIN"/>
    <property type="match status" value="1"/>
</dbReference>
<gene>
    <name evidence="13" type="ORF">CLV40_101178</name>
</gene>
<proteinExistence type="predicted"/>
<evidence type="ECO:0000256" key="8">
    <source>
        <dbReference type="ARBA" id="ARBA00022989"/>
    </source>
</evidence>
<dbReference type="InterPro" id="IPR036097">
    <property type="entry name" value="HisK_dim/P_sf"/>
</dbReference>
<evidence type="ECO:0000256" key="1">
    <source>
        <dbReference type="ARBA" id="ARBA00000085"/>
    </source>
</evidence>
<dbReference type="Proteomes" id="UP000239203">
    <property type="component" value="Unassembled WGS sequence"/>
</dbReference>
<dbReference type="Pfam" id="PF00672">
    <property type="entry name" value="HAMP"/>
    <property type="match status" value="1"/>
</dbReference>
<evidence type="ECO:0000259" key="12">
    <source>
        <dbReference type="PROSITE" id="PS50885"/>
    </source>
</evidence>
<dbReference type="Pfam" id="PF02518">
    <property type="entry name" value="HATPase_c"/>
    <property type="match status" value="1"/>
</dbReference>
<evidence type="ECO:0000256" key="3">
    <source>
        <dbReference type="ARBA" id="ARBA00012438"/>
    </source>
</evidence>
<dbReference type="InterPro" id="IPR004358">
    <property type="entry name" value="Sig_transdc_His_kin-like_C"/>
</dbReference>
<keyword evidence="14" id="KW-1185">Reference proteome</keyword>
<dbReference type="SUPFAM" id="SSF158472">
    <property type="entry name" value="HAMP domain-like"/>
    <property type="match status" value="1"/>
</dbReference>
<dbReference type="Gene3D" id="6.10.340.10">
    <property type="match status" value="1"/>
</dbReference>
<evidence type="ECO:0000256" key="4">
    <source>
        <dbReference type="ARBA" id="ARBA00022553"/>
    </source>
</evidence>
<keyword evidence="4" id="KW-0597">Phosphoprotein</keyword>
<dbReference type="SUPFAM" id="SSF47384">
    <property type="entry name" value="Homodimeric domain of signal transducing histidine kinase"/>
    <property type="match status" value="1"/>
</dbReference>
<evidence type="ECO:0000256" key="2">
    <source>
        <dbReference type="ARBA" id="ARBA00004236"/>
    </source>
</evidence>
<evidence type="ECO:0000256" key="10">
    <source>
        <dbReference type="SAM" id="Phobius"/>
    </source>
</evidence>
<feature type="transmembrane region" description="Helical" evidence="10">
    <location>
        <begin position="196"/>
        <end position="222"/>
    </location>
</feature>
<evidence type="ECO:0000256" key="9">
    <source>
        <dbReference type="ARBA" id="ARBA00023012"/>
    </source>
</evidence>
<dbReference type="EC" id="2.7.13.3" evidence="3"/>
<evidence type="ECO:0000256" key="7">
    <source>
        <dbReference type="ARBA" id="ARBA00022777"/>
    </source>
</evidence>
<dbReference type="SMART" id="SM00388">
    <property type="entry name" value="HisKA"/>
    <property type="match status" value="1"/>
</dbReference>
<dbReference type="InterPro" id="IPR036890">
    <property type="entry name" value="HATPase_C_sf"/>
</dbReference>
<dbReference type="GO" id="GO:0000155">
    <property type="term" value="F:phosphorelay sensor kinase activity"/>
    <property type="evidence" value="ECO:0007669"/>
    <property type="project" value="InterPro"/>
</dbReference>
<dbReference type="InterPro" id="IPR005467">
    <property type="entry name" value="His_kinase_dom"/>
</dbReference>
<keyword evidence="6 10" id="KW-0812">Transmembrane</keyword>
<dbReference type="InterPro" id="IPR003594">
    <property type="entry name" value="HATPase_dom"/>
</dbReference>
<feature type="domain" description="Histidine kinase" evidence="11">
    <location>
        <begin position="301"/>
        <end position="515"/>
    </location>
</feature>
<dbReference type="CDD" id="cd06225">
    <property type="entry name" value="HAMP"/>
    <property type="match status" value="1"/>
</dbReference>
<dbReference type="InterPro" id="IPR003660">
    <property type="entry name" value="HAMP_dom"/>
</dbReference>
<dbReference type="PRINTS" id="PR00344">
    <property type="entry name" value="BCTRLSENSOR"/>
</dbReference>
<dbReference type="SMART" id="SM00304">
    <property type="entry name" value="HAMP"/>
    <property type="match status" value="1"/>
</dbReference>
<comment type="caution">
    <text evidence="13">The sequence shown here is derived from an EMBL/GenBank/DDBJ whole genome shotgun (WGS) entry which is preliminary data.</text>
</comment>
<evidence type="ECO:0000313" key="13">
    <source>
        <dbReference type="EMBL" id="PPK70992.1"/>
    </source>
</evidence>
<comment type="catalytic activity">
    <reaction evidence="1">
        <text>ATP + protein L-histidine = ADP + protein N-phospho-L-histidine.</text>
        <dbReference type="EC" id="2.7.13.3"/>
    </reaction>
</comment>
<dbReference type="EMBL" id="PTIX01000001">
    <property type="protein sequence ID" value="PPK70992.1"/>
    <property type="molecule type" value="Genomic_DNA"/>
</dbReference>
<dbReference type="InterPro" id="IPR052162">
    <property type="entry name" value="Sensor_kinase/Photoreceptor"/>
</dbReference>
<comment type="subcellular location">
    <subcellularLocation>
        <location evidence="2">Cell membrane</location>
    </subcellularLocation>
</comment>
<sequence>MPDEVAPRWSRSRRGARWPLRRWLTLAVGLLVAVFAGAVVAGSLAIAGLSDARTTIVDRIDPAVQEALRLDTALVDQETGLRGYALTANPEFLAPYTSGVDRQGAAIGRLRQIIVTRTDLLDRIAAIETEAQRWRADYAQPTIARIQATGALDAAGTEDGKLRFDAVREAVAGLQAQLDAAREAGRADLASSANTLVWVCVAIAVVLLLVFVLVTIVLRAAVAGPLAGLARGVRRVADGDFQHELRVTGPHEVTELAGDVDSMRRRILDEVSVQRQINAELDARTEDLKRSNGELEQFAYVASHDLQEPLRKVASFCQLLERRYKGQLDERADQYIGFAVDGAKRMQVLINDLLAFSRVGRHARDREPVRIADLVAQARANLAEAITDAGAEVEVGELPTVLAEAPLLTAVFQNLIGNAIKFRGAEPPRVRVESERDGDTWLFTVTDNGIGIEPEFAERVFVIFQRLHGKDAYPGTGIGLAMCRKIIDYHGGRIWLDPEPDAAGTRFRFTLPVMTPATLAETERERVET</sequence>
<dbReference type="CDD" id="cd19410">
    <property type="entry name" value="HK9-like_sensor"/>
    <property type="match status" value="1"/>
</dbReference>
<dbReference type="InterPro" id="IPR007891">
    <property type="entry name" value="CHASE3"/>
</dbReference>
<dbReference type="Pfam" id="PF00512">
    <property type="entry name" value="HisKA"/>
    <property type="match status" value="1"/>
</dbReference>
<feature type="domain" description="HAMP" evidence="12">
    <location>
        <begin position="220"/>
        <end position="272"/>
    </location>
</feature>
<evidence type="ECO:0000259" key="11">
    <source>
        <dbReference type="PROSITE" id="PS50109"/>
    </source>
</evidence>
<evidence type="ECO:0000256" key="6">
    <source>
        <dbReference type="ARBA" id="ARBA00022692"/>
    </source>
</evidence>
<keyword evidence="5" id="KW-0808">Transferase</keyword>
<name>A0A2S6H0G4_9PSEU</name>
<dbReference type="PROSITE" id="PS50109">
    <property type="entry name" value="HIS_KIN"/>
    <property type="match status" value="1"/>
</dbReference>
<dbReference type="PANTHER" id="PTHR43304">
    <property type="entry name" value="PHYTOCHROME-LIKE PROTEIN CPH1"/>
    <property type="match status" value="1"/>
</dbReference>
<evidence type="ECO:0000313" key="14">
    <source>
        <dbReference type="Proteomes" id="UP000239203"/>
    </source>
</evidence>
<dbReference type="InterPro" id="IPR003661">
    <property type="entry name" value="HisK_dim/P_dom"/>
</dbReference>
<organism evidence="13 14">
    <name type="scientific">Actinokineospora auranticolor</name>
    <dbReference type="NCBI Taxonomy" id="155976"/>
    <lineage>
        <taxon>Bacteria</taxon>
        <taxon>Bacillati</taxon>
        <taxon>Actinomycetota</taxon>
        <taxon>Actinomycetes</taxon>
        <taxon>Pseudonocardiales</taxon>
        <taxon>Pseudonocardiaceae</taxon>
        <taxon>Actinokineospora</taxon>
    </lineage>
</organism>
<keyword evidence="8 10" id="KW-1133">Transmembrane helix</keyword>
<dbReference type="FunFam" id="3.30.565.10:FF:000006">
    <property type="entry name" value="Sensor histidine kinase WalK"/>
    <property type="match status" value="1"/>
</dbReference>